<keyword evidence="4" id="KW-1185">Reference proteome</keyword>
<protein>
    <submittedName>
        <fullName evidence="3">Heterokaryon incompatibility protein-domain-containing protein</fullName>
    </submittedName>
</protein>
<name>A0AAV9I3M8_9PEZI</name>
<evidence type="ECO:0000313" key="4">
    <source>
        <dbReference type="Proteomes" id="UP001321749"/>
    </source>
</evidence>
<reference evidence="3" key="2">
    <citation type="submission" date="2023-06" db="EMBL/GenBank/DDBJ databases">
        <authorList>
            <consortium name="Lawrence Berkeley National Laboratory"/>
            <person name="Mondo S.J."/>
            <person name="Hensen N."/>
            <person name="Bonometti L."/>
            <person name="Westerberg I."/>
            <person name="Brannstrom I.O."/>
            <person name="Guillou S."/>
            <person name="Cros-Aarteil S."/>
            <person name="Calhoun S."/>
            <person name="Haridas S."/>
            <person name="Kuo A."/>
            <person name="Pangilinan J."/>
            <person name="Riley R."/>
            <person name="Labutti K."/>
            <person name="Andreopoulos B."/>
            <person name="Lipzen A."/>
            <person name="Chen C."/>
            <person name="Yanf M."/>
            <person name="Daum C."/>
            <person name="Ng V."/>
            <person name="Clum A."/>
            <person name="Steindorff A."/>
            <person name="Ohm R."/>
            <person name="Martin F."/>
            <person name="Silar P."/>
            <person name="Natvig D."/>
            <person name="Lalanne C."/>
            <person name="Gautier V."/>
            <person name="Ament-Velasquez S.L."/>
            <person name="Kruys A."/>
            <person name="Hutchinson M.I."/>
            <person name="Powell A.J."/>
            <person name="Barry K."/>
            <person name="Miller A.N."/>
            <person name="Grigoriev I.V."/>
            <person name="Debuchy R."/>
            <person name="Gladieux P."/>
            <person name="Thoren M.H."/>
            <person name="Johannesson H."/>
        </authorList>
    </citation>
    <scope>NUCLEOTIDE SEQUENCE</scope>
    <source>
        <strain evidence="3">PSN324</strain>
    </source>
</reference>
<dbReference type="PANTHER" id="PTHR33112">
    <property type="entry name" value="DOMAIN PROTEIN, PUTATIVE-RELATED"/>
    <property type="match status" value="1"/>
</dbReference>
<dbReference type="InterPro" id="IPR010730">
    <property type="entry name" value="HET"/>
</dbReference>
<dbReference type="Pfam" id="PF06985">
    <property type="entry name" value="HET"/>
    <property type="match status" value="1"/>
</dbReference>
<dbReference type="EMBL" id="MU864930">
    <property type="protein sequence ID" value="KAK4466679.1"/>
    <property type="molecule type" value="Genomic_DNA"/>
</dbReference>
<dbReference type="AlphaFoldDB" id="A0AAV9I3M8"/>
<feature type="region of interest" description="Disordered" evidence="1">
    <location>
        <begin position="37"/>
        <end position="73"/>
    </location>
</feature>
<evidence type="ECO:0000256" key="1">
    <source>
        <dbReference type="SAM" id="MobiDB-lite"/>
    </source>
</evidence>
<evidence type="ECO:0000313" key="3">
    <source>
        <dbReference type="EMBL" id="KAK4466679.1"/>
    </source>
</evidence>
<proteinExistence type="predicted"/>
<sequence length="822" mass="90184">METPLATSALCHFCAGLDLRETIGRLLTQRKAALRNEDVEDVSTNGRNDGDHERPPESGGGNSPRELDDQGDLDDVEEAEEGAAVNRDDDDRPSVVSLESPWHATVADVDASSTACTLCAAIMEGWAEHRKAVVRVCRERGDFADESPPADLHHPVNQIQAYRDAQVGLELAVQDRSAEDGRSNRASILLRANVRLAFASSFDAHEALTTELRLVRKTPDGPAVDRLAACSPAAADAPTNLQSDAELGEDLIGNIDQSVSVDPLSQKSVNIARNWLETCVRVHGLACNSAGKHPGWMPTRLLEIVPEDAKIYLRESEFLSAGKDAVYVALSHCWGQGGTPFTSTHATLSLRMEGIQITELPKTFRDSVVLVASLGLQYIWIDSLCIIQDDADDWAREAAQMAEVYRNAHFVLIAANSDADAQGFLNPRQSPGLVRMPDADLDLELLPPMEERWAHAPRLDNLAAEPVSARAWCLQERYLPMRALEYGTHQAFWECESLRAGEAGDAAARDGNYLKHLSQTANIKNSVFSRSGGGVDDGDDEASLEKVSWIDWYKMIEGYTARSITKSTDRLPALSGLVQAVIRETPGDTEYLAGIWKAGLLEGLLWCKARPGDELPPTSEYVAPSWSWAAAVGEVQFPIYSYSGKRAGWKACPNFEPLAEYVSSAMAIKDSDRYGRLSGGSLTLRAPLLPVTKVRPKQDKAPQLTDLWGVPPHRSEVVDSVYQFRVGKWKKLWIEGGLDNPAAHGTVESDQLFILMLTRIPAVMDHGFVEHRFGLLLRHLDDGLFARVGFIDGSVLKETGIIMKELEVVGTLVPTRTVTCRR</sequence>
<evidence type="ECO:0000259" key="2">
    <source>
        <dbReference type="Pfam" id="PF06985"/>
    </source>
</evidence>
<dbReference type="Proteomes" id="UP001321749">
    <property type="component" value="Unassembled WGS sequence"/>
</dbReference>
<feature type="domain" description="Heterokaryon incompatibility" evidence="2">
    <location>
        <begin position="327"/>
        <end position="476"/>
    </location>
</feature>
<dbReference type="PANTHER" id="PTHR33112:SF16">
    <property type="entry name" value="HETEROKARYON INCOMPATIBILITY DOMAIN-CONTAINING PROTEIN"/>
    <property type="match status" value="1"/>
</dbReference>
<gene>
    <name evidence="3" type="ORF">QBC42DRAFT_323405</name>
</gene>
<comment type="caution">
    <text evidence="3">The sequence shown here is derived from an EMBL/GenBank/DDBJ whole genome shotgun (WGS) entry which is preliminary data.</text>
</comment>
<accession>A0AAV9I3M8</accession>
<reference evidence="3" key="1">
    <citation type="journal article" date="2023" name="Mol. Phylogenet. Evol.">
        <title>Genome-scale phylogeny and comparative genomics of the fungal order Sordariales.</title>
        <authorList>
            <person name="Hensen N."/>
            <person name="Bonometti L."/>
            <person name="Westerberg I."/>
            <person name="Brannstrom I.O."/>
            <person name="Guillou S."/>
            <person name="Cros-Aarteil S."/>
            <person name="Calhoun S."/>
            <person name="Haridas S."/>
            <person name="Kuo A."/>
            <person name="Mondo S."/>
            <person name="Pangilinan J."/>
            <person name="Riley R."/>
            <person name="LaButti K."/>
            <person name="Andreopoulos B."/>
            <person name="Lipzen A."/>
            <person name="Chen C."/>
            <person name="Yan M."/>
            <person name="Daum C."/>
            <person name="Ng V."/>
            <person name="Clum A."/>
            <person name="Steindorff A."/>
            <person name="Ohm R.A."/>
            <person name="Martin F."/>
            <person name="Silar P."/>
            <person name="Natvig D.O."/>
            <person name="Lalanne C."/>
            <person name="Gautier V."/>
            <person name="Ament-Velasquez S.L."/>
            <person name="Kruys A."/>
            <person name="Hutchinson M.I."/>
            <person name="Powell A.J."/>
            <person name="Barry K."/>
            <person name="Miller A.N."/>
            <person name="Grigoriev I.V."/>
            <person name="Debuchy R."/>
            <person name="Gladieux P."/>
            <person name="Hiltunen Thoren M."/>
            <person name="Johannesson H."/>
        </authorList>
    </citation>
    <scope>NUCLEOTIDE SEQUENCE</scope>
    <source>
        <strain evidence="3">PSN324</strain>
    </source>
</reference>
<organism evidence="3 4">
    <name type="scientific">Cladorrhinum samala</name>
    <dbReference type="NCBI Taxonomy" id="585594"/>
    <lineage>
        <taxon>Eukaryota</taxon>
        <taxon>Fungi</taxon>
        <taxon>Dikarya</taxon>
        <taxon>Ascomycota</taxon>
        <taxon>Pezizomycotina</taxon>
        <taxon>Sordariomycetes</taxon>
        <taxon>Sordariomycetidae</taxon>
        <taxon>Sordariales</taxon>
        <taxon>Podosporaceae</taxon>
        <taxon>Cladorrhinum</taxon>
    </lineage>
</organism>